<evidence type="ECO:0000313" key="10">
    <source>
        <dbReference type="Proteomes" id="UP000651482"/>
    </source>
</evidence>
<evidence type="ECO:0000256" key="4">
    <source>
        <dbReference type="ARBA" id="ARBA00022729"/>
    </source>
</evidence>
<evidence type="ECO:0000256" key="6">
    <source>
        <dbReference type="ARBA" id="ARBA00023251"/>
    </source>
</evidence>
<dbReference type="InterPro" id="IPR001460">
    <property type="entry name" value="PCN-bd_Tpept"/>
</dbReference>
<comment type="caution">
    <text evidence="9">The sequence shown here is derived from an EMBL/GenBank/DDBJ whole genome shotgun (WGS) entry which is preliminary data.</text>
</comment>
<gene>
    <name evidence="9" type="ORF">IAG03_10565</name>
</gene>
<dbReference type="InterPro" id="IPR036138">
    <property type="entry name" value="PBP_dimer_sf"/>
</dbReference>
<dbReference type="Proteomes" id="UP000651482">
    <property type="component" value="Unassembled WGS sequence"/>
</dbReference>
<protein>
    <recommendedName>
        <fullName evidence="3">beta-lactamase</fullName>
        <ecNumber evidence="3">3.5.2.6</ecNumber>
    </recommendedName>
</protein>
<keyword evidence="5" id="KW-0378">Hydrolase</keyword>
<dbReference type="InterPro" id="IPR012338">
    <property type="entry name" value="Beta-lactam/transpept-like"/>
</dbReference>
<dbReference type="GO" id="GO:0008800">
    <property type="term" value="F:beta-lactamase activity"/>
    <property type="evidence" value="ECO:0007669"/>
    <property type="project" value="UniProtKB-EC"/>
</dbReference>
<accession>A0A926DAE4</accession>
<feature type="domain" description="Penicillin-binding protein transpeptidase" evidence="8">
    <location>
        <begin position="207"/>
        <end position="514"/>
    </location>
</feature>
<evidence type="ECO:0000256" key="1">
    <source>
        <dbReference type="ARBA" id="ARBA00001526"/>
    </source>
</evidence>
<dbReference type="GO" id="GO:0046677">
    <property type="term" value="P:response to antibiotic"/>
    <property type="evidence" value="ECO:0007669"/>
    <property type="project" value="UniProtKB-KW"/>
</dbReference>
<keyword evidence="6" id="KW-0046">Antibiotic resistance</keyword>
<comment type="catalytic activity">
    <reaction evidence="1">
        <text>a beta-lactam + H2O = a substituted beta-amino acid</text>
        <dbReference type="Rhea" id="RHEA:20401"/>
        <dbReference type="ChEBI" id="CHEBI:15377"/>
        <dbReference type="ChEBI" id="CHEBI:35627"/>
        <dbReference type="ChEBI" id="CHEBI:140347"/>
        <dbReference type="EC" id="3.5.2.6"/>
    </reaction>
</comment>
<keyword evidence="10" id="KW-1185">Reference proteome</keyword>
<dbReference type="Gene3D" id="3.40.710.10">
    <property type="entry name" value="DD-peptidase/beta-lactamase superfamily"/>
    <property type="match status" value="1"/>
</dbReference>
<dbReference type="GO" id="GO:0008658">
    <property type="term" value="F:penicillin binding"/>
    <property type="evidence" value="ECO:0007669"/>
    <property type="project" value="InterPro"/>
</dbReference>
<evidence type="ECO:0000256" key="3">
    <source>
        <dbReference type="ARBA" id="ARBA00012865"/>
    </source>
</evidence>
<sequence length="520" mass="54420">MGILVVIVSLYVASGSRQYQEAATQQSTYTITAGVSRGTIYDTNLQPLINATSQTVAAVAPSPDAANAITAAFSSETGSSFYSMLSAGTPFLLTVPKETALSGAGIDLFSVPNRYGEEPIAVHTIGYLDADGIGVAGIEMAFDDVLREYDGKATVQYPVDALGHVLSPEDRLVADTLSKSRGGVVLTLDQDLQRTAERIAKRHLQSGAIVVTEVATGKLRALVSLPDFSPENVAAALEDQEAAPLLNRALEAYPVGSVFKLVSAAAALESGISPLREYTCTGGLTVSGAVFHCFDGIAHGTLNMRGAIAASCNGYFIDLMQDVPVPVFLKTAQSFGFGQKMQLAKGMVSAPGVLPEKSELQISRALANFSFGQGELTASPLQIASLTNIIASGGICTELSLIEGFVDADGTWTAAEVKKSPKRILSADTAAQLQAFMEEAVESGTAANGKPMSGGAGAKTGTAQTGRYRSGEEVLDLWYTGYFPKENPQYTITVLADERIASEGSPCAKVFAALANAYHL</sequence>
<dbReference type="PANTHER" id="PTHR30627:SF6">
    <property type="entry name" value="BETA-LACTAMASE YBXI-RELATED"/>
    <property type="match status" value="1"/>
</dbReference>
<dbReference type="Pfam" id="PF00905">
    <property type="entry name" value="Transpeptidase"/>
    <property type="match status" value="1"/>
</dbReference>
<dbReference type="Gene3D" id="3.90.1310.10">
    <property type="entry name" value="Penicillin-binding protein 2a (Domain 2)"/>
    <property type="match status" value="1"/>
</dbReference>
<dbReference type="InterPro" id="IPR050515">
    <property type="entry name" value="Beta-lactam/transpept"/>
</dbReference>
<evidence type="ECO:0000313" key="9">
    <source>
        <dbReference type="EMBL" id="MBC8534418.1"/>
    </source>
</evidence>
<reference evidence="9" key="1">
    <citation type="submission" date="2020-08" db="EMBL/GenBank/DDBJ databases">
        <title>Genome public.</title>
        <authorList>
            <person name="Liu C."/>
            <person name="Sun Q."/>
        </authorList>
    </citation>
    <scope>NUCLEOTIDE SEQUENCE</scope>
    <source>
        <strain evidence="9">NSJ-40</strain>
    </source>
</reference>
<name>A0A926DAE4_9FIRM</name>
<evidence type="ECO:0000256" key="5">
    <source>
        <dbReference type="ARBA" id="ARBA00022801"/>
    </source>
</evidence>
<organism evidence="9 10">
    <name type="scientific">Yeguia hominis</name>
    <dbReference type="NCBI Taxonomy" id="2763662"/>
    <lineage>
        <taxon>Bacteria</taxon>
        <taxon>Bacillati</taxon>
        <taxon>Bacillota</taxon>
        <taxon>Clostridia</taxon>
        <taxon>Eubacteriales</taxon>
        <taxon>Yeguiaceae</taxon>
        <taxon>Yeguia</taxon>
    </lineage>
</organism>
<keyword evidence="4" id="KW-0732">Signal</keyword>
<feature type="region of interest" description="Disordered" evidence="7">
    <location>
        <begin position="445"/>
        <end position="465"/>
    </location>
</feature>
<proteinExistence type="inferred from homology"/>
<dbReference type="SUPFAM" id="SSF56601">
    <property type="entry name" value="beta-lactamase/transpeptidase-like"/>
    <property type="match status" value="1"/>
</dbReference>
<evidence type="ECO:0000256" key="2">
    <source>
        <dbReference type="ARBA" id="ARBA00007898"/>
    </source>
</evidence>
<dbReference type="EMBL" id="JACRSN010000017">
    <property type="protein sequence ID" value="MBC8534418.1"/>
    <property type="molecule type" value="Genomic_DNA"/>
</dbReference>
<dbReference type="AlphaFoldDB" id="A0A926DAE4"/>
<dbReference type="GO" id="GO:0005886">
    <property type="term" value="C:plasma membrane"/>
    <property type="evidence" value="ECO:0007669"/>
    <property type="project" value="TreeGrafter"/>
</dbReference>
<dbReference type="GO" id="GO:0071555">
    <property type="term" value="P:cell wall organization"/>
    <property type="evidence" value="ECO:0007669"/>
    <property type="project" value="TreeGrafter"/>
</dbReference>
<dbReference type="EC" id="3.5.2.6" evidence="3"/>
<evidence type="ECO:0000259" key="8">
    <source>
        <dbReference type="Pfam" id="PF00905"/>
    </source>
</evidence>
<comment type="similarity">
    <text evidence="2">Belongs to the class-D beta-lactamase family.</text>
</comment>
<dbReference type="SUPFAM" id="SSF56519">
    <property type="entry name" value="Penicillin binding protein dimerisation domain"/>
    <property type="match status" value="1"/>
</dbReference>
<dbReference type="PANTHER" id="PTHR30627">
    <property type="entry name" value="PEPTIDOGLYCAN D,D-TRANSPEPTIDASE"/>
    <property type="match status" value="1"/>
</dbReference>
<evidence type="ECO:0000256" key="7">
    <source>
        <dbReference type="SAM" id="MobiDB-lite"/>
    </source>
</evidence>